<dbReference type="Pfam" id="PF07027">
    <property type="entry name" value="DUF1318"/>
    <property type="match status" value="1"/>
</dbReference>
<sequence length="133" mass="14862">MKTTHKIVRIFALVFLCALMTAPAFAQSKKDVVASMRDRHPALMAAKNKGQVGEAWTGLVGLVSANAPAAVQKLVDAENHDRKQLFRIIAGETSASVQEVARQNRIRMYRLAKDHHFVQDANRNWVKKKDLAQ</sequence>
<evidence type="ECO:0000313" key="3">
    <source>
        <dbReference type="Proteomes" id="UP000525298"/>
    </source>
</evidence>
<name>A0A7W0C7B5_9BACT</name>
<evidence type="ECO:0008006" key="4">
    <source>
        <dbReference type="Google" id="ProtNLM"/>
    </source>
</evidence>
<protein>
    <recommendedName>
        <fullName evidence="4">DUF1318 domain-containing protein</fullName>
    </recommendedName>
</protein>
<accession>A0A7W0C7B5</accession>
<evidence type="ECO:0000256" key="1">
    <source>
        <dbReference type="SAM" id="SignalP"/>
    </source>
</evidence>
<organism evidence="2 3">
    <name type="scientific">Desulfosalsimonas propionicica</name>
    <dbReference type="NCBI Taxonomy" id="332175"/>
    <lineage>
        <taxon>Bacteria</taxon>
        <taxon>Pseudomonadati</taxon>
        <taxon>Thermodesulfobacteriota</taxon>
        <taxon>Desulfobacteria</taxon>
        <taxon>Desulfobacterales</taxon>
        <taxon>Desulfosalsimonadaceae</taxon>
        <taxon>Desulfosalsimonas</taxon>
    </lineage>
</organism>
<reference evidence="2 3" key="1">
    <citation type="submission" date="2020-07" db="EMBL/GenBank/DDBJ databases">
        <title>Genomic Encyclopedia of Type Strains, Phase IV (KMG-IV): sequencing the most valuable type-strain genomes for metagenomic binning, comparative biology and taxonomic classification.</title>
        <authorList>
            <person name="Goeker M."/>
        </authorList>
    </citation>
    <scope>NUCLEOTIDE SEQUENCE [LARGE SCALE GENOMIC DNA]</scope>
    <source>
        <strain evidence="2 3">DSM 17721</strain>
    </source>
</reference>
<dbReference type="AlphaFoldDB" id="A0A7W0C7B5"/>
<comment type="caution">
    <text evidence="2">The sequence shown here is derived from an EMBL/GenBank/DDBJ whole genome shotgun (WGS) entry which is preliminary data.</text>
</comment>
<dbReference type="Proteomes" id="UP000525298">
    <property type="component" value="Unassembled WGS sequence"/>
</dbReference>
<feature type="signal peptide" evidence="1">
    <location>
        <begin position="1"/>
        <end position="26"/>
    </location>
</feature>
<proteinExistence type="predicted"/>
<dbReference type="RefSeq" id="WP_181550172.1">
    <property type="nucleotide sequence ID" value="NZ_JACDUS010000002.1"/>
</dbReference>
<evidence type="ECO:0000313" key="2">
    <source>
        <dbReference type="EMBL" id="MBA2880494.1"/>
    </source>
</evidence>
<dbReference type="InterPro" id="IPR008309">
    <property type="entry name" value="YdbL"/>
</dbReference>
<dbReference type="EMBL" id="JACDUS010000002">
    <property type="protein sequence ID" value="MBA2880494.1"/>
    <property type="molecule type" value="Genomic_DNA"/>
</dbReference>
<feature type="chain" id="PRO_5030937674" description="DUF1318 domain-containing protein" evidence="1">
    <location>
        <begin position="27"/>
        <end position="133"/>
    </location>
</feature>
<keyword evidence="3" id="KW-1185">Reference proteome</keyword>
<gene>
    <name evidence="2" type="ORF">HNR65_000812</name>
</gene>
<keyword evidence="1" id="KW-0732">Signal</keyword>